<reference evidence="2" key="1">
    <citation type="submission" date="2020-09" db="EMBL/GenBank/DDBJ databases">
        <title>Genome-Enabled Discovery of Anthraquinone Biosynthesis in Senna tora.</title>
        <authorList>
            <person name="Kang S.-H."/>
            <person name="Pandey R.P."/>
            <person name="Lee C.-M."/>
            <person name="Sim J.-S."/>
            <person name="Jeong J.-T."/>
            <person name="Choi B.-S."/>
            <person name="Jung M."/>
            <person name="Ginzburg D."/>
            <person name="Zhao K."/>
            <person name="Won S.Y."/>
            <person name="Oh T.-J."/>
            <person name="Yu Y."/>
            <person name="Kim N.-H."/>
            <person name="Lee O.R."/>
            <person name="Lee T.-H."/>
            <person name="Bashyal P."/>
            <person name="Kim T.-S."/>
            <person name="Lee W.-H."/>
            <person name="Kawkins C."/>
            <person name="Kim C.-K."/>
            <person name="Kim J.S."/>
            <person name="Ahn B.O."/>
            <person name="Rhee S.Y."/>
            <person name="Sohng J.K."/>
        </authorList>
    </citation>
    <scope>NUCLEOTIDE SEQUENCE</scope>
    <source>
        <tissue evidence="2">Leaf</tissue>
    </source>
</reference>
<keyword evidence="3" id="KW-1185">Reference proteome</keyword>
<evidence type="ECO:0000256" key="1">
    <source>
        <dbReference type="SAM" id="MobiDB-lite"/>
    </source>
</evidence>
<dbReference type="AlphaFoldDB" id="A0A834TRJ3"/>
<feature type="region of interest" description="Disordered" evidence="1">
    <location>
        <begin position="1"/>
        <end position="50"/>
    </location>
</feature>
<sequence>MAKTRYSDKIEPTTRSSQRGIPKVPTYKAKGTPKKVPVYKAKGTNKSPSL</sequence>
<dbReference type="EMBL" id="JAAIUW010000006">
    <property type="protein sequence ID" value="KAF7826434.1"/>
    <property type="molecule type" value="Genomic_DNA"/>
</dbReference>
<proteinExistence type="predicted"/>
<name>A0A834TRJ3_9FABA</name>
<evidence type="ECO:0000313" key="2">
    <source>
        <dbReference type="EMBL" id="KAF7826434.1"/>
    </source>
</evidence>
<protein>
    <submittedName>
        <fullName evidence="2">Uncharacterized protein</fullName>
    </submittedName>
</protein>
<organism evidence="2 3">
    <name type="scientific">Senna tora</name>
    <dbReference type="NCBI Taxonomy" id="362788"/>
    <lineage>
        <taxon>Eukaryota</taxon>
        <taxon>Viridiplantae</taxon>
        <taxon>Streptophyta</taxon>
        <taxon>Embryophyta</taxon>
        <taxon>Tracheophyta</taxon>
        <taxon>Spermatophyta</taxon>
        <taxon>Magnoliopsida</taxon>
        <taxon>eudicotyledons</taxon>
        <taxon>Gunneridae</taxon>
        <taxon>Pentapetalae</taxon>
        <taxon>rosids</taxon>
        <taxon>fabids</taxon>
        <taxon>Fabales</taxon>
        <taxon>Fabaceae</taxon>
        <taxon>Caesalpinioideae</taxon>
        <taxon>Cassia clade</taxon>
        <taxon>Senna</taxon>
    </lineage>
</organism>
<accession>A0A834TRJ3</accession>
<feature type="compositionally biased region" description="Basic and acidic residues" evidence="1">
    <location>
        <begin position="1"/>
        <end position="12"/>
    </location>
</feature>
<gene>
    <name evidence="2" type="ORF">G2W53_017598</name>
</gene>
<dbReference type="Proteomes" id="UP000634136">
    <property type="component" value="Unassembled WGS sequence"/>
</dbReference>
<comment type="caution">
    <text evidence="2">The sequence shown here is derived from an EMBL/GenBank/DDBJ whole genome shotgun (WGS) entry which is preliminary data.</text>
</comment>
<evidence type="ECO:0000313" key="3">
    <source>
        <dbReference type="Proteomes" id="UP000634136"/>
    </source>
</evidence>